<dbReference type="RefSeq" id="WP_096829620.1">
    <property type="nucleotide sequence ID" value="NZ_NXIB02000150.1"/>
</dbReference>
<dbReference type="InterPro" id="IPR000086">
    <property type="entry name" value="NUDIX_hydrolase_dom"/>
</dbReference>
<proteinExistence type="predicted"/>
<reference evidence="2" key="1">
    <citation type="submission" date="2017-10" db="EMBL/GenBank/DDBJ databases">
        <title>Draft genome sequence of the planktic cyanobacteria Tychonema bourrellyi isolated from alpine lentic freshwater.</title>
        <authorList>
            <person name="Tett A."/>
            <person name="Armanini F."/>
            <person name="Asnicar F."/>
            <person name="Boscaini A."/>
            <person name="Pasolli E."/>
            <person name="Zolfo M."/>
            <person name="Donati C."/>
            <person name="Salmaso N."/>
            <person name="Segata N."/>
        </authorList>
    </citation>
    <scope>NUCLEOTIDE SEQUENCE</scope>
    <source>
        <strain evidence="2">FEM_GT703</strain>
    </source>
</reference>
<dbReference type="GO" id="GO:0016787">
    <property type="term" value="F:hydrolase activity"/>
    <property type="evidence" value="ECO:0007669"/>
    <property type="project" value="UniProtKB-KW"/>
</dbReference>
<dbReference type="SUPFAM" id="SSF55811">
    <property type="entry name" value="Nudix"/>
    <property type="match status" value="1"/>
</dbReference>
<evidence type="ECO:0000313" key="2">
    <source>
        <dbReference type="EMBL" id="PHX53840.1"/>
    </source>
</evidence>
<dbReference type="EMBL" id="NXIB02000150">
    <property type="protein sequence ID" value="PHX53840.1"/>
    <property type="molecule type" value="Genomic_DNA"/>
</dbReference>
<dbReference type="InterPro" id="IPR036390">
    <property type="entry name" value="WH_DNA-bd_sf"/>
</dbReference>
<name>A0A2G4EWM7_9CYAN</name>
<feature type="domain" description="Nudix hydrolase" evidence="1">
    <location>
        <begin position="15"/>
        <end position="162"/>
    </location>
</feature>
<accession>A0A2G4EWM7</accession>
<dbReference type="Proteomes" id="UP000226442">
    <property type="component" value="Unassembled WGS sequence"/>
</dbReference>
<dbReference type="OrthoDB" id="9786141at2"/>
<comment type="caution">
    <text evidence="2">The sequence shown here is derived from an EMBL/GenBank/DDBJ whole genome shotgun (WGS) entry which is preliminary data.</text>
</comment>
<dbReference type="InterPro" id="IPR036388">
    <property type="entry name" value="WH-like_DNA-bd_sf"/>
</dbReference>
<dbReference type="PANTHER" id="PTHR43736:SF4">
    <property type="entry name" value="SLR1690 PROTEIN"/>
    <property type="match status" value="1"/>
</dbReference>
<keyword evidence="2" id="KW-0378">Hydrolase</keyword>
<protein>
    <submittedName>
        <fullName evidence="2">NUDIX hydrolase</fullName>
    </submittedName>
</protein>
<dbReference type="GO" id="GO:0003677">
    <property type="term" value="F:DNA binding"/>
    <property type="evidence" value="ECO:0007669"/>
    <property type="project" value="InterPro"/>
</dbReference>
<dbReference type="SUPFAM" id="SSF46785">
    <property type="entry name" value="Winged helix' DNA-binding domain"/>
    <property type="match status" value="1"/>
</dbReference>
<gene>
    <name evidence="2" type="ORF">CP500_019380</name>
</gene>
<dbReference type="Pfam" id="PF19368">
    <property type="entry name" value="WHD_AraR"/>
    <property type="match status" value="1"/>
</dbReference>
<dbReference type="Gene3D" id="3.90.79.10">
    <property type="entry name" value="Nucleoside Triphosphate Pyrophosphohydrolase"/>
    <property type="match status" value="1"/>
</dbReference>
<sequence length="249" mass="28448">MARGTKKSEGCSLADFKVGVDNVIFSVDTVQNRLLVLLIMRHDEPFIDFWSLPGTLVRHGESLENAAYRILSEKIRVKNLYLEQLYTFGEPGRDPREFTRGDRYLSVSYFALVRFEEAELIAGNIAADASHRLSGIAWYPVEQVPKLAFDHNQILEYGYRRLRNKLEYSPVAFEVLPELFTLSDLYQLYTTILGESFSDYSNFRTRLLKLGFLCDTGVKASRGAGRPASLYRFDATAFAPFKDKPLVFI</sequence>
<dbReference type="PANTHER" id="PTHR43736">
    <property type="entry name" value="ADP-RIBOSE PYROPHOSPHATASE"/>
    <property type="match status" value="1"/>
</dbReference>
<keyword evidence="3" id="KW-1185">Reference proteome</keyword>
<dbReference type="InterPro" id="IPR045830">
    <property type="entry name" value="AraR_wHTH_dom"/>
</dbReference>
<evidence type="ECO:0000259" key="1">
    <source>
        <dbReference type="PROSITE" id="PS51462"/>
    </source>
</evidence>
<dbReference type="CDD" id="cd18873">
    <property type="entry name" value="NUDIX_NadM_like"/>
    <property type="match status" value="1"/>
</dbReference>
<dbReference type="Gene3D" id="1.10.10.10">
    <property type="entry name" value="Winged helix-like DNA-binding domain superfamily/Winged helix DNA-binding domain"/>
    <property type="match status" value="1"/>
</dbReference>
<dbReference type="PROSITE" id="PS51462">
    <property type="entry name" value="NUDIX"/>
    <property type="match status" value="1"/>
</dbReference>
<dbReference type="Pfam" id="PF00293">
    <property type="entry name" value="NUDIX"/>
    <property type="match status" value="1"/>
</dbReference>
<dbReference type="InterPro" id="IPR015797">
    <property type="entry name" value="NUDIX_hydrolase-like_dom_sf"/>
</dbReference>
<organism evidence="2 3">
    <name type="scientific">Tychonema bourrellyi FEM_GT703</name>
    <dbReference type="NCBI Taxonomy" id="2040638"/>
    <lineage>
        <taxon>Bacteria</taxon>
        <taxon>Bacillati</taxon>
        <taxon>Cyanobacteriota</taxon>
        <taxon>Cyanophyceae</taxon>
        <taxon>Oscillatoriophycideae</taxon>
        <taxon>Oscillatoriales</taxon>
        <taxon>Microcoleaceae</taxon>
        <taxon>Tychonema</taxon>
    </lineage>
</organism>
<evidence type="ECO:0000313" key="3">
    <source>
        <dbReference type="Proteomes" id="UP000226442"/>
    </source>
</evidence>
<dbReference type="AlphaFoldDB" id="A0A2G4EWM7"/>